<evidence type="ECO:0000313" key="1">
    <source>
        <dbReference type="EMBL" id="MTW11422.1"/>
    </source>
</evidence>
<comment type="caution">
    <text evidence="1">The sequence shown here is derived from an EMBL/GenBank/DDBJ whole genome shotgun (WGS) entry which is preliminary data.</text>
</comment>
<dbReference type="RefSeq" id="WP_155454381.1">
    <property type="nucleotide sequence ID" value="NZ_WNKX01000008.1"/>
</dbReference>
<dbReference type="InterPro" id="IPR006944">
    <property type="entry name" value="Phage/GTA_portal"/>
</dbReference>
<keyword evidence="2" id="KW-1185">Reference proteome</keyword>
<dbReference type="Pfam" id="PF04860">
    <property type="entry name" value="Phage_portal"/>
    <property type="match status" value="1"/>
</dbReference>
<dbReference type="Proteomes" id="UP000472320">
    <property type="component" value="Unassembled WGS sequence"/>
</dbReference>
<dbReference type="NCBIfam" id="TIGR01537">
    <property type="entry name" value="portal_HK97"/>
    <property type="match status" value="1"/>
</dbReference>
<gene>
    <name evidence="1" type="ORF">GM658_12525</name>
</gene>
<dbReference type="InterPro" id="IPR006427">
    <property type="entry name" value="Portal_HK97"/>
</dbReference>
<accession>A0A6L6QGD6</accession>
<proteinExistence type="predicted"/>
<reference evidence="1 2" key="1">
    <citation type="submission" date="2019-11" db="EMBL/GenBank/DDBJ databases">
        <title>Type strains purchased from KCTC, JCM and DSMZ.</title>
        <authorList>
            <person name="Lu H."/>
        </authorList>
    </citation>
    <scope>NUCLEOTIDE SEQUENCE [LARGE SCALE GENOMIC DNA]</scope>
    <source>
        <strain evidence="1 2">JCM 31587</strain>
    </source>
</reference>
<evidence type="ECO:0000313" key="2">
    <source>
        <dbReference type="Proteomes" id="UP000472320"/>
    </source>
</evidence>
<sequence length="412" mass="45440">MKLLKSFRSIWGRGGALADKIGLQDALPGSSLVPDASHVNVDGALQVSTVWACVDRRASTVASLPCFVYRQMPNGEKVLARTERLYQLLHDSPNNRMTPFEFWRALMMNHDLRGNGYARIDRDNNGEALALWPMPADQVEQKILQDGTVVYEYTLGANVAVLAAENVLHLKNLGNGTIGLRKLEFMRPTLDEAAKAQTDASKIFGAGGKPTGVLMVDKVLNDAQRAAVRRNFEGLGEGNVNRLHVLEANMKYQQVTMSPAEQQLLETRRYGVEELCRWFDVPPVLVHHANVTAWGSGIAEIREGWYIFSLAPLMVSLAQAIRRCVLTSRQRAALTVEFSLDALLRASPKDRAEIYAKHVQNGIQSRSEVRQLEGLPPRPEADVLTAQSNLVPLSMLGRVRPASGGNGDNIAQ</sequence>
<dbReference type="EMBL" id="WNKX01000008">
    <property type="protein sequence ID" value="MTW11422.1"/>
    <property type="molecule type" value="Genomic_DNA"/>
</dbReference>
<organism evidence="1 2">
    <name type="scientific">Massilia eburnea</name>
    <dbReference type="NCBI Taxonomy" id="1776165"/>
    <lineage>
        <taxon>Bacteria</taxon>
        <taxon>Pseudomonadati</taxon>
        <taxon>Pseudomonadota</taxon>
        <taxon>Betaproteobacteria</taxon>
        <taxon>Burkholderiales</taxon>
        <taxon>Oxalobacteraceae</taxon>
        <taxon>Telluria group</taxon>
        <taxon>Massilia</taxon>
    </lineage>
</organism>
<protein>
    <submittedName>
        <fullName evidence="1">Phage portal protein</fullName>
    </submittedName>
</protein>
<dbReference type="OrthoDB" id="9765386at2"/>
<name>A0A6L6QGD6_9BURK</name>
<dbReference type="AlphaFoldDB" id="A0A6L6QGD6"/>